<gene>
    <name evidence="7" type="ordered locus">Psyc_1371</name>
</gene>
<dbReference type="NCBIfam" id="TIGR02256">
    <property type="entry name" value="ICE_VC0181"/>
    <property type="match status" value="1"/>
</dbReference>
<keyword evidence="2" id="KW-0479">Metal-binding</keyword>
<keyword evidence="4" id="KW-0862">Zinc</keyword>
<reference evidence="7 8" key="1">
    <citation type="journal article" date="2010" name="Appl. Environ. Microbiol.">
        <title>The genome sequence of Psychrobacter arcticus 273-4, a psychroactive Siberian permafrost bacterium, reveals mechanisms for adaptation to low-temperature growth.</title>
        <authorList>
            <person name="Ayala-del-Rio H.L."/>
            <person name="Chain P.S."/>
            <person name="Grzymski J.J."/>
            <person name="Ponder M.A."/>
            <person name="Ivanova N."/>
            <person name="Bergholz P.W."/>
            <person name="Di Bartolo G."/>
            <person name="Hauser L."/>
            <person name="Land M."/>
            <person name="Bakermans C."/>
            <person name="Rodrigues D."/>
            <person name="Klappenbach J."/>
            <person name="Zarka D."/>
            <person name="Larimer F."/>
            <person name="Richardson P."/>
            <person name="Murray A."/>
            <person name="Thomashow M."/>
            <person name="Tiedje J.M."/>
        </authorList>
    </citation>
    <scope>NUCLEOTIDE SEQUENCE [LARGE SCALE GENOMIC DNA]</scope>
    <source>
        <strain evidence="8">DSM 17307 / VKM B-2377 / 273-4</strain>
    </source>
</reference>
<evidence type="ECO:0000256" key="2">
    <source>
        <dbReference type="ARBA" id="ARBA00022723"/>
    </source>
</evidence>
<dbReference type="RefSeq" id="WP_011280640.1">
    <property type="nucleotide sequence ID" value="NC_007204.1"/>
</dbReference>
<dbReference type="GO" id="GO:0008237">
    <property type="term" value="F:metallopeptidase activity"/>
    <property type="evidence" value="ECO:0007669"/>
    <property type="project" value="UniProtKB-KW"/>
</dbReference>
<dbReference type="HOGENOM" id="CLU_123228_1_0_6"/>
<dbReference type="AlphaFoldDB" id="Q4FRY9"/>
<evidence type="ECO:0000313" key="8">
    <source>
        <dbReference type="Proteomes" id="UP000000546"/>
    </source>
</evidence>
<protein>
    <recommendedName>
        <fullName evidence="6">JAB domain-containing protein</fullName>
    </recommendedName>
</protein>
<evidence type="ECO:0000256" key="3">
    <source>
        <dbReference type="ARBA" id="ARBA00022801"/>
    </source>
</evidence>
<dbReference type="InterPro" id="IPR028090">
    <property type="entry name" value="JAB_dom_prok"/>
</dbReference>
<name>Q4FRY9_PSYA2</name>
<proteinExistence type="predicted"/>
<dbReference type="KEGG" id="par:Psyc_1371"/>
<keyword evidence="1" id="KW-0645">Protease</keyword>
<dbReference type="Gene3D" id="3.40.140.10">
    <property type="entry name" value="Cytidine Deaminase, domain 2"/>
    <property type="match status" value="1"/>
</dbReference>
<dbReference type="InterPro" id="IPR011952">
    <property type="entry name" value="CAP3"/>
</dbReference>
<dbReference type="PIRSF" id="PIRSF028170">
    <property type="entry name" value="CHP02256"/>
    <property type="match status" value="1"/>
</dbReference>
<evidence type="ECO:0000256" key="4">
    <source>
        <dbReference type="ARBA" id="ARBA00022833"/>
    </source>
</evidence>
<evidence type="ECO:0000259" key="6">
    <source>
        <dbReference type="Pfam" id="PF14464"/>
    </source>
</evidence>
<organism evidence="7 8">
    <name type="scientific">Psychrobacter arcticus (strain DSM 17307 / VKM B-2377 / 273-4)</name>
    <dbReference type="NCBI Taxonomy" id="259536"/>
    <lineage>
        <taxon>Bacteria</taxon>
        <taxon>Pseudomonadati</taxon>
        <taxon>Pseudomonadota</taxon>
        <taxon>Gammaproteobacteria</taxon>
        <taxon>Moraxellales</taxon>
        <taxon>Moraxellaceae</taxon>
        <taxon>Psychrobacter</taxon>
    </lineage>
</organism>
<sequence>MVDKELVFQAQDESLVVISIGVANILTSYRQLSDSSPESAGVLIGERRDVHIVIKTVSEPSPWDIRSRFMVDRVSKYHQKVVDDAFKKNNGEWQYLGEWHTHPEDVPKPSMTDYSSWHKNLKSSDPLILIIAGRRDFWVGKKIQDNIEVLKQV</sequence>
<accession>Q4FRY9</accession>
<evidence type="ECO:0000256" key="5">
    <source>
        <dbReference type="ARBA" id="ARBA00023049"/>
    </source>
</evidence>
<dbReference type="Pfam" id="PF14464">
    <property type="entry name" value="Prok-JAB"/>
    <property type="match status" value="1"/>
</dbReference>
<dbReference type="GO" id="GO:0046872">
    <property type="term" value="F:metal ion binding"/>
    <property type="evidence" value="ECO:0007669"/>
    <property type="project" value="UniProtKB-KW"/>
</dbReference>
<dbReference type="OrthoDB" id="5470925at2"/>
<dbReference type="GO" id="GO:0006508">
    <property type="term" value="P:proteolysis"/>
    <property type="evidence" value="ECO:0007669"/>
    <property type="project" value="UniProtKB-KW"/>
</dbReference>
<dbReference type="SUPFAM" id="SSF102712">
    <property type="entry name" value="JAB1/MPN domain"/>
    <property type="match status" value="1"/>
</dbReference>
<keyword evidence="8" id="KW-1185">Reference proteome</keyword>
<dbReference type="eggNOG" id="COG1310">
    <property type="taxonomic scope" value="Bacteria"/>
</dbReference>
<keyword evidence="3" id="KW-0378">Hydrolase</keyword>
<keyword evidence="5" id="KW-0482">Metalloprotease</keyword>
<evidence type="ECO:0000256" key="1">
    <source>
        <dbReference type="ARBA" id="ARBA00022670"/>
    </source>
</evidence>
<dbReference type="STRING" id="259536.Psyc_1371"/>
<dbReference type="Proteomes" id="UP000000546">
    <property type="component" value="Chromosome"/>
</dbReference>
<evidence type="ECO:0000313" key="7">
    <source>
        <dbReference type="EMBL" id="AAZ19219.1"/>
    </source>
</evidence>
<dbReference type="EMBL" id="CP000082">
    <property type="protein sequence ID" value="AAZ19219.1"/>
    <property type="molecule type" value="Genomic_DNA"/>
</dbReference>
<feature type="domain" description="JAB" evidence="6">
    <location>
        <begin position="31"/>
        <end position="134"/>
    </location>
</feature>